<dbReference type="AlphaFoldDB" id="A0A0F8XIG7"/>
<name>A0A0F8XIG7_9ZZZZ</name>
<organism evidence="1">
    <name type="scientific">marine sediment metagenome</name>
    <dbReference type="NCBI Taxonomy" id="412755"/>
    <lineage>
        <taxon>unclassified sequences</taxon>
        <taxon>metagenomes</taxon>
        <taxon>ecological metagenomes</taxon>
    </lineage>
</organism>
<evidence type="ECO:0000313" key="1">
    <source>
        <dbReference type="EMBL" id="KKK60865.1"/>
    </source>
</evidence>
<feature type="non-terminal residue" evidence="1">
    <location>
        <position position="1"/>
    </location>
</feature>
<sequence>KVHAMAHIDSVLEIIKERIGSALI</sequence>
<reference evidence="1" key="1">
    <citation type="journal article" date="2015" name="Nature">
        <title>Complex archaea that bridge the gap between prokaryotes and eukaryotes.</title>
        <authorList>
            <person name="Spang A."/>
            <person name="Saw J.H."/>
            <person name="Jorgensen S.L."/>
            <person name="Zaremba-Niedzwiedzka K."/>
            <person name="Martijn J."/>
            <person name="Lind A.E."/>
            <person name="van Eijk R."/>
            <person name="Schleper C."/>
            <person name="Guy L."/>
            <person name="Ettema T.J."/>
        </authorList>
    </citation>
    <scope>NUCLEOTIDE SEQUENCE</scope>
</reference>
<gene>
    <name evidence="1" type="ORF">LCGC14_3020100</name>
</gene>
<comment type="caution">
    <text evidence="1">The sequence shown here is derived from an EMBL/GenBank/DDBJ whole genome shotgun (WGS) entry which is preliminary data.</text>
</comment>
<protein>
    <submittedName>
        <fullName evidence="1">Uncharacterized protein</fullName>
    </submittedName>
</protein>
<dbReference type="EMBL" id="LAZR01062759">
    <property type="protein sequence ID" value="KKK60865.1"/>
    <property type="molecule type" value="Genomic_DNA"/>
</dbReference>
<proteinExistence type="predicted"/>
<accession>A0A0F8XIG7</accession>